<feature type="transmembrane region" description="Helical" evidence="3">
    <location>
        <begin position="134"/>
        <end position="156"/>
    </location>
</feature>
<protein>
    <recommendedName>
        <fullName evidence="6">MFS general substrate transporter</fullName>
    </recommendedName>
</protein>
<evidence type="ECO:0000256" key="2">
    <source>
        <dbReference type="ARBA" id="ARBA00006727"/>
    </source>
</evidence>
<evidence type="ECO:0000313" key="5">
    <source>
        <dbReference type="Proteomes" id="UP000193922"/>
    </source>
</evidence>
<keyword evidence="3" id="KW-1133">Transmembrane helix</keyword>
<keyword evidence="5" id="KW-1185">Reference proteome</keyword>
<dbReference type="GO" id="GO:0022857">
    <property type="term" value="F:transmembrane transporter activity"/>
    <property type="evidence" value="ECO:0007669"/>
    <property type="project" value="InterPro"/>
</dbReference>
<dbReference type="EMBL" id="MCFD01000001">
    <property type="protein sequence ID" value="ORX74660.1"/>
    <property type="molecule type" value="Genomic_DNA"/>
</dbReference>
<feature type="transmembrane region" description="Helical" evidence="3">
    <location>
        <begin position="205"/>
        <end position="226"/>
    </location>
</feature>
<reference evidence="4 5" key="1">
    <citation type="submission" date="2016-07" db="EMBL/GenBank/DDBJ databases">
        <title>Pervasive Adenine N6-methylation of Active Genes in Fungi.</title>
        <authorList>
            <consortium name="DOE Joint Genome Institute"/>
            <person name="Mondo S.J."/>
            <person name="Dannebaum R.O."/>
            <person name="Kuo R.C."/>
            <person name="Labutti K."/>
            <person name="Haridas S."/>
            <person name="Kuo A."/>
            <person name="Salamov A."/>
            <person name="Ahrendt S.R."/>
            <person name="Lipzen A."/>
            <person name="Sullivan W."/>
            <person name="Andreopoulos W.B."/>
            <person name="Clum A."/>
            <person name="Lindquist E."/>
            <person name="Daum C."/>
            <person name="Ramamoorthy G.K."/>
            <person name="Gryganskyi A."/>
            <person name="Culley D."/>
            <person name="Magnuson J.K."/>
            <person name="James T.Y."/>
            <person name="O'Malley M.A."/>
            <person name="Stajich J.E."/>
            <person name="Spatafora J.W."/>
            <person name="Visel A."/>
            <person name="Grigoriev I.V."/>
        </authorList>
    </citation>
    <scope>NUCLEOTIDE SEQUENCE [LARGE SCALE GENOMIC DNA]</scope>
    <source>
        <strain evidence="4 5">ATCC 12442</strain>
    </source>
</reference>
<evidence type="ECO:0000256" key="1">
    <source>
        <dbReference type="ARBA" id="ARBA00004141"/>
    </source>
</evidence>
<feature type="transmembrane region" description="Helical" evidence="3">
    <location>
        <begin position="76"/>
        <end position="98"/>
    </location>
</feature>
<sequence>MHFSASCFLMDLPSPMASTWRITRSTSSPTPQRPFYHGLVLFRQQCRGFWVLVSANYAPVMTFTTCAWLVLIPLEFLSWGANLSSTMIAASVLGRIAIGALGDRVGPLNMMIFTTAASCNSVFALWLPSTSTSIAIAFSVIFGFFSGIVAGLPPVLTSRIFGVERMPSIIGLVMFAGGCGFLAATPSSGTLLSRFGNGADFDSMIVFTGLVLAVSIICQLSLRVAVSRRLFEKM</sequence>
<keyword evidence="3" id="KW-0812">Transmembrane</keyword>
<dbReference type="Gene3D" id="1.20.1250.20">
    <property type="entry name" value="MFS general substrate transporter like domains"/>
    <property type="match status" value="1"/>
</dbReference>
<dbReference type="Pfam" id="PF07690">
    <property type="entry name" value="MFS_1"/>
    <property type="match status" value="1"/>
</dbReference>
<dbReference type="PANTHER" id="PTHR11360">
    <property type="entry name" value="MONOCARBOXYLATE TRANSPORTER"/>
    <property type="match status" value="1"/>
</dbReference>
<dbReference type="Proteomes" id="UP000193922">
    <property type="component" value="Unassembled WGS sequence"/>
</dbReference>
<name>A0A1Y1WM61_9FUNG</name>
<evidence type="ECO:0000313" key="4">
    <source>
        <dbReference type="EMBL" id="ORX74660.1"/>
    </source>
</evidence>
<dbReference type="GeneID" id="63807481"/>
<feature type="transmembrane region" description="Helical" evidence="3">
    <location>
        <begin position="49"/>
        <end position="70"/>
    </location>
</feature>
<evidence type="ECO:0000256" key="3">
    <source>
        <dbReference type="SAM" id="Phobius"/>
    </source>
</evidence>
<dbReference type="AlphaFoldDB" id="A0A1Y1WM61"/>
<dbReference type="InterPro" id="IPR036259">
    <property type="entry name" value="MFS_trans_sf"/>
</dbReference>
<dbReference type="OrthoDB" id="5667at2759"/>
<dbReference type="PANTHER" id="PTHR11360:SF284">
    <property type="entry name" value="EG:103B4.3 PROTEIN-RELATED"/>
    <property type="match status" value="1"/>
</dbReference>
<dbReference type="InterPro" id="IPR050327">
    <property type="entry name" value="Proton-linked_MCT"/>
</dbReference>
<dbReference type="GO" id="GO:0016020">
    <property type="term" value="C:membrane"/>
    <property type="evidence" value="ECO:0007669"/>
    <property type="project" value="UniProtKB-SubCell"/>
</dbReference>
<dbReference type="InterPro" id="IPR011701">
    <property type="entry name" value="MFS"/>
</dbReference>
<feature type="transmembrane region" description="Helical" evidence="3">
    <location>
        <begin position="110"/>
        <end position="128"/>
    </location>
</feature>
<keyword evidence="3" id="KW-0472">Membrane</keyword>
<dbReference type="RefSeq" id="XP_040747871.1">
    <property type="nucleotide sequence ID" value="XM_040890833.1"/>
</dbReference>
<dbReference type="SUPFAM" id="SSF103473">
    <property type="entry name" value="MFS general substrate transporter"/>
    <property type="match status" value="1"/>
</dbReference>
<comment type="similarity">
    <text evidence="2">Belongs to the major facilitator superfamily. Monocarboxylate porter (TC 2.A.1.13) family.</text>
</comment>
<evidence type="ECO:0008006" key="6">
    <source>
        <dbReference type="Google" id="ProtNLM"/>
    </source>
</evidence>
<comment type="subcellular location">
    <subcellularLocation>
        <location evidence="1">Membrane</location>
        <topology evidence="1">Multi-pass membrane protein</topology>
    </subcellularLocation>
</comment>
<accession>A0A1Y1WM61</accession>
<feature type="transmembrane region" description="Helical" evidence="3">
    <location>
        <begin position="168"/>
        <end position="185"/>
    </location>
</feature>
<proteinExistence type="inferred from homology"/>
<gene>
    <name evidence="4" type="ORF">DL89DRAFT_300954</name>
</gene>
<comment type="caution">
    <text evidence="4">The sequence shown here is derived from an EMBL/GenBank/DDBJ whole genome shotgun (WGS) entry which is preliminary data.</text>
</comment>
<organism evidence="4 5">
    <name type="scientific">Linderina pennispora</name>
    <dbReference type="NCBI Taxonomy" id="61395"/>
    <lineage>
        <taxon>Eukaryota</taxon>
        <taxon>Fungi</taxon>
        <taxon>Fungi incertae sedis</taxon>
        <taxon>Zoopagomycota</taxon>
        <taxon>Kickxellomycotina</taxon>
        <taxon>Kickxellomycetes</taxon>
        <taxon>Kickxellales</taxon>
        <taxon>Kickxellaceae</taxon>
        <taxon>Linderina</taxon>
    </lineage>
</organism>